<sequence>MTATPVRERTRREIEQQAMALFAEKGYQATSLQDIATAAGCSKATVLYHFNGKPAVLAAVVEPAAATVTALIEEATQLRPAEAQDRAITGFVDLAVRFRGLLAVLNEVVPTMPEIPEFGPMVADGQKLIRLLAGSDDPRRLDLAGFAVNGVLGEFRSPHQRADDELRELCVTAVRRLLTGPSPGPTHASPPGQS</sequence>
<dbReference type="EMBL" id="BAAANE010000015">
    <property type="protein sequence ID" value="GAA1660068.1"/>
    <property type="molecule type" value="Genomic_DNA"/>
</dbReference>
<dbReference type="PROSITE" id="PS50977">
    <property type="entry name" value="HTH_TETR_2"/>
    <property type="match status" value="1"/>
</dbReference>
<dbReference type="PRINTS" id="PR00455">
    <property type="entry name" value="HTHTETR"/>
</dbReference>
<evidence type="ECO:0000313" key="7">
    <source>
        <dbReference type="Proteomes" id="UP001501319"/>
    </source>
</evidence>
<name>A0ABN2FVY7_9ACTN</name>
<reference evidence="6 7" key="1">
    <citation type="journal article" date="2019" name="Int. J. Syst. Evol. Microbiol.">
        <title>The Global Catalogue of Microorganisms (GCM) 10K type strain sequencing project: providing services to taxonomists for standard genome sequencing and annotation.</title>
        <authorList>
            <consortium name="The Broad Institute Genomics Platform"/>
            <consortium name="The Broad Institute Genome Sequencing Center for Infectious Disease"/>
            <person name="Wu L."/>
            <person name="Ma J."/>
        </authorList>
    </citation>
    <scope>NUCLEOTIDE SEQUENCE [LARGE SCALE GENOMIC DNA]</scope>
    <source>
        <strain evidence="6 7">JCM 14306</strain>
    </source>
</reference>
<evidence type="ECO:0000256" key="2">
    <source>
        <dbReference type="ARBA" id="ARBA00023125"/>
    </source>
</evidence>
<dbReference type="PANTHER" id="PTHR30055">
    <property type="entry name" value="HTH-TYPE TRANSCRIPTIONAL REGULATOR RUTR"/>
    <property type="match status" value="1"/>
</dbReference>
<proteinExistence type="predicted"/>
<evidence type="ECO:0000256" key="3">
    <source>
        <dbReference type="ARBA" id="ARBA00023163"/>
    </source>
</evidence>
<keyword evidence="1" id="KW-0805">Transcription regulation</keyword>
<comment type="caution">
    <text evidence="6">The sequence shown here is derived from an EMBL/GenBank/DDBJ whole genome shotgun (WGS) entry which is preliminary data.</text>
</comment>
<protein>
    <recommendedName>
        <fullName evidence="5">HTH tetR-type domain-containing protein</fullName>
    </recommendedName>
</protein>
<evidence type="ECO:0000259" key="5">
    <source>
        <dbReference type="PROSITE" id="PS50977"/>
    </source>
</evidence>
<dbReference type="PANTHER" id="PTHR30055:SF234">
    <property type="entry name" value="HTH-TYPE TRANSCRIPTIONAL REGULATOR BETI"/>
    <property type="match status" value="1"/>
</dbReference>
<accession>A0ABN2FVY7</accession>
<organism evidence="6 7">
    <name type="scientific">Kribbella alba</name>
    <dbReference type="NCBI Taxonomy" id="190197"/>
    <lineage>
        <taxon>Bacteria</taxon>
        <taxon>Bacillati</taxon>
        <taxon>Actinomycetota</taxon>
        <taxon>Actinomycetes</taxon>
        <taxon>Propionibacteriales</taxon>
        <taxon>Kribbellaceae</taxon>
        <taxon>Kribbella</taxon>
    </lineage>
</organism>
<evidence type="ECO:0000256" key="1">
    <source>
        <dbReference type="ARBA" id="ARBA00023015"/>
    </source>
</evidence>
<evidence type="ECO:0000256" key="4">
    <source>
        <dbReference type="PROSITE-ProRule" id="PRU00335"/>
    </source>
</evidence>
<feature type="domain" description="HTH tetR-type" evidence="5">
    <location>
        <begin position="8"/>
        <end position="68"/>
    </location>
</feature>
<dbReference type="InterPro" id="IPR001647">
    <property type="entry name" value="HTH_TetR"/>
</dbReference>
<keyword evidence="7" id="KW-1185">Reference proteome</keyword>
<keyword evidence="3" id="KW-0804">Transcription</keyword>
<keyword evidence="2 4" id="KW-0238">DNA-binding</keyword>
<dbReference type="InterPro" id="IPR009057">
    <property type="entry name" value="Homeodomain-like_sf"/>
</dbReference>
<feature type="DNA-binding region" description="H-T-H motif" evidence="4">
    <location>
        <begin position="31"/>
        <end position="50"/>
    </location>
</feature>
<evidence type="ECO:0000313" key="6">
    <source>
        <dbReference type="EMBL" id="GAA1660068.1"/>
    </source>
</evidence>
<dbReference type="Gene3D" id="1.10.357.10">
    <property type="entry name" value="Tetracycline Repressor, domain 2"/>
    <property type="match status" value="1"/>
</dbReference>
<dbReference type="Proteomes" id="UP001501319">
    <property type="component" value="Unassembled WGS sequence"/>
</dbReference>
<dbReference type="Pfam" id="PF00440">
    <property type="entry name" value="TetR_N"/>
    <property type="match status" value="1"/>
</dbReference>
<dbReference type="SUPFAM" id="SSF46689">
    <property type="entry name" value="Homeodomain-like"/>
    <property type="match status" value="1"/>
</dbReference>
<dbReference type="InterPro" id="IPR050109">
    <property type="entry name" value="HTH-type_TetR-like_transc_reg"/>
</dbReference>
<dbReference type="RefSeq" id="WP_344116315.1">
    <property type="nucleotide sequence ID" value="NZ_BAAANE010000015.1"/>
</dbReference>
<gene>
    <name evidence="6" type="ORF">GCM10009744_61990</name>
</gene>